<organism evidence="1 2">
    <name type="scientific">Flavobacterium seoulense</name>
    <dbReference type="NCBI Taxonomy" id="1492738"/>
    <lineage>
        <taxon>Bacteria</taxon>
        <taxon>Pseudomonadati</taxon>
        <taxon>Bacteroidota</taxon>
        <taxon>Flavobacteriia</taxon>
        <taxon>Flavobacteriales</taxon>
        <taxon>Flavobacteriaceae</taxon>
        <taxon>Flavobacterium</taxon>
    </lineage>
</organism>
<dbReference type="RefSeq" id="WP_035657813.1">
    <property type="nucleotide sequence ID" value="NZ_JNCA01000006.1"/>
</dbReference>
<accession>A0A066WQL7</accession>
<protein>
    <recommendedName>
        <fullName evidence="3">IPT/TIG domain-containing protein</fullName>
    </recommendedName>
</protein>
<dbReference type="PATRIC" id="fig|1492738.3.peg.687"/>
<sequence>MYDLEQTRVYFVSAADQTTEYDCEIVYFGKGTGIESDPFKSAGLYFYIPTIMPVGKYDLRAKNGAYILNNSSVTYYFNFTITEPIKVALSQWNPSSYTVKGGDTFSVRGAKLDTGVKVSIAIGNNGEQMPLEIVSRTAYKATFKIPVGTPAGAYNRIFFIDENGVAVKVSKQIDVIE</sequence>
<dbReference type="eggNOG" id="ENOG5033IVG">
    <property type="taxonomic scope" value="Bacteria"/>
</dbReference>
<name>A0A066WQL7_9FLAO</name>
<evidence type="ECO:0008006" key="3">
    <source>
        <dbReference type="Google" id="ProtNLM"/>
    </source>
</evidence>
<comment type="caution">
    <text evidence="1">The sequence shown here is derived from an EMBL/GenBank/DDBJ whole genome shotgun (WGS) entry which is preliminary data.</text>
</comment>
<evidence type="ECO:0000313" key="2">
    <source>
        <dbReference type="Proteomes" id="UP000027064"/>
    </source>
</evidence>
<dbReference type="OrthoDB" id="1328820at2"/>
<dbReference type="Proteomes" id="UP000027064">
    <property type="component" value="Unassembled WGS sequence"/>
</dbReference>
<dbReference type="AlphaFoldDB" id="A0A066WQL7"/>
<dbReference type="EMBL" id="JNCA01000006">
    <property type="protein sequence ID" value="KDN56141.1"/>
    <property type="molecule type" value="Genomic_DNA"/>
</dbReference>
<reference evidence="1 2" key="1">
    <citation type="submission" date="2014-05" db="EMBL/GenBank/DDBJ databases">
        <title>Genome Sequence of Flavobacterium sp. EM1321.</title>
        <authorList>
            <person name="Shin S.-K."/>
            <person name="Yi H."/>
        </authorList>
    </citation>
    <scope>NUCLEOTIDE SEQUENCE [LARGE SCALE GENOMIC DNA]</scope>
    <source>
        <strain evidence="1 2">EM1321</strain>
    </source>
</reference>
<proteinExistence type="predicted"/>
<dbReference type="STRING" id="1492738.FEM21_06930"/>
<evidence type="ECO:0000313" key="1">
    <source>
        <dbReference type="EMBL" id="KDN56141.1"/>
    </source>
</evidence>
<keyword evidence="2" id="KW-1185">Reference proteome</keyword>
<gene>
    <name evidence="1" type="ORF">FEM21_06930</name>
</gene>